<name>A0AA85ENX6_9TREM</name>
<dbReference type="Proteomes" id="UP000050792">
    <property type="component" value="Unassembled WGS sequence"/>
</dbReference>
<evidence type="ECO:0000313" key="2">
    <source>
        <dbReference type="Proteomes" id="UP000050792"/>
    </source>
</evidence>
<feature type="region of interest" description="Disordered" evidence="1">
    <location>
        <begin position="155"/>
        <end position="174"/>
    </location>
</feature>
<evidence type="ECO:0000256" key="1">
    <source>
        <dbReference type="SAM" id="MobiDB-lite"/>
    </source>
</evidence>
<sequence length="295" mass="35145">MTSYYDNDLVGYYDDSGVFKPWMNSDYRYSYRDSRQISGDLRYGKRIYIYRDYTSTPSYYQSTYSPSYNYVSPLRRFRSYGSLSDYGMNSLYGYSYSHPASQLQRVDIYDDTLFINFAEVLQMSCRRRSHTTPGYLHPRTLDDRIRDDYRYNYRGSRRSRPYQPNYDDYYSRPPSVYQPVETYARPRESYYVRPPSVYQPTETLYPGPMPNSYQRHSYAQPVSYQPVYPSYRASVGDAYAPSTYSSYPLRRSISNTRLIDPDTISNNGNTLSYSPRTYPRVQIYHTRSNNDGYYY</sequence>
<keyword evidence="2" id="KW-1185">Reference proteome</keyword>
<reference evidence="2" key="1">
    <citation type="submission" date="2022-06" db="EMBL/GenBank/DDBJ databases">
        <authorList>
            <person name="Berger JAMES D."/>
            <person name="Berger JAMES D."/>
        </authorList>
    </citation>
    <scope>NUCLEOTIDE SEQUENCE [LARGE SCALE GENOMIC DNA]</scope>
</reference>
<dbReference type="WBParaSite" id="SRDH1_16850.1">
    <property type="protein sequence ID" value="SRDH1_16850.1"/>
    <property type="gene ID" value="SRDH1_16850"/>
</dbReference>
<accession>A0AA85ENX6</accession>
<reference evidence="3" key="2">
    <citation type="submission" date="2023-11" db="UniProtKB">
        <authorList>
            <consortium name="WormBaseParasite"/>
        </authorList>
    </citation>
    <scope>IDENTIFICATION</scope>
</reference>
<organism evidence="2 3">
    <name type="scientific">Schistosoma rodhaini</name>
    <dbReference type="NCBI Taxonomy" id="6188"/>
    <lineage>
        <taxon>Eukaryota</taxon>
        <taxon>Metazoa</taxon>
        <taxon>Spiralia</taxon>
        <taxon>Lophotrochozoa</taxon>
        <taxon>Platyhelminthes</taxon>
        <taxon>Trematoda</taxon>
        <taxon>Digenea</taxon>
        <taxon>Strigeidida</taxon>
        <taxon>Schistosomatoidea</taxon>
        <taxon>Schistosomatidae</taxon>
        <taxon>Schistosoma</taxon>
    </lineage>
</organism>
<dbReference type="AlphaFoldDB" id="A0AA85ENX6"/>
<proteinExistence type="predicted"/>
<evidence type="ECO:0000313" key="3">
    <source>
        <dbReference type="WBParaSite" id="SRDH1_16850.1"/>
    </source>
</evidence>
<protein>
    <submittedName>
        <fullName evidence="3">Uncharacterized protein</fullName>
    </submittedName>
</protein>